<evidence type="ECO:0008006" key="4">
    <source>
        <dbReference type="Google" id="ProtNLM"/>
    </source>
</evidence>
<dbReference type="Gene3D" id="3.30.559.10">
    <property type="entry name" value="Chloramphenicol acetyltransferase-like domain"/>
    <property type="match status" value="2"/>
</dbReference>
<dbReference type="InterPro" id="IPR023213">
    <property type="entry name" value="CAT-like_dom_sf"/>
</dbReference>
<sequence>MSETQWVSPQESNPMLDILPVYVSDCNFGLLVFTWLLPGPLDRHKLTNAVSRTLTHYPLFAGRLIGMENWRDKLAAGNQVAGYISLAHASLPITYFNSPLLPTEELLRDFHPDVVDPVLCDNENPPAHKEPLVKMKVTNFVNTGETSITFAFCHVLGDGLTFFRFTNMISQFHRGLPAVHPLPTYETYFRGPPRIPDHRVHQVVQEAAPHLLKHYDNNDVGELYARSFLSTTRLDIQFSLDELSILKREASREAGRNVSKQDALAAYLIAAINRTSDTQVNQIINLVNIRGEGETPDGFQLPRLSSAGSQLLHVFSPPLAPEDSRKLGKLAKCVGDTVRQVRNAEYVKNTAAATIAIMTQLFGARRQAWWGAGPNQIVLNNCYKLTSPDTHFGYPGKAVFVVNGSMERYIRIWAGNPSRNSDGTWSANEGSADVSFRIEHELAEPFMKLLTEDRRMWSQTHMRRPDPAPVSLPRYNEELSLQAYSRL</sequence>
<organism evidence="2 3">
    <name type="scientific">Calocera cornea HHB12733</name>
    <dbReference type="NCBI Taxonomy" id="1353952"/>
    <lineage>
        <taxon>Eukaryota</taxon>
        <taxon>Fungi</taxon>
        <taxon>Dikarya</taxon>
        <taxon>Basidiomycota</taxon>
        <taxon>Agaricomycotina</taxon>
        <taxon>Dacrymycetes</taxon>
        <taxon>Dacrymycetales</taxon>
        <taxon>Dacrymycetaceae</taxon>
        <taxon>Calocera</taxon>
    </lineage>
</organism>
<evidence type="ECO:0000256" key="1">
    <source>
        <dbReference type="ARBA" id="ARBA00022679"/>
    </source>
</evidence>
<dbReference type="Pfam" id="PF02458">
    <property type="entry name" value="Transferase"/>
    <property type="match status" value="1"/>
</dbReference>
<dbReference type="AlphaFoldDB" id="A0A165EJS7"/>
<dbReference type="Proteomes" id="UP000076842">
    <property type="component" value="Unassembled WGS sequence"/>
</dbReference>
<keyword evidence="1" id="KW-0808">Transferase</keyword>
<protein>
    <recommendedName>
        <fullName evidence="4">Transferase-domain-containing protein</fullName>
    </recommendedName>
</protein>
<dbReference type="PANTHER" id="PTHR31642">
    <property type="entry name" value="TRICHOTHECENE 3-O-ACETYLTRANSFERASE"/>
    <property type="match status" value="1"/>
</dbReference>
<dbReference type="PANTHER" id="PTHR31642:SF310">
    <property type="entry name" value="FATTY ALCOHOL:CAFFEOYL-COA ACYLTRANSFERASE"/>
    <property type="match status" value="1"/>
</dbReference>
<dbReference type="OrthoDB" id="1862401at2759"/>
<reference evidence="2 3" key="1">
    <citation type="journal article" date="2016" name="Mol. Biol. Evol.">
        <title>Comparative Genomics of Early-Diverging Mushroom-Forming Fungi Provides Insights into the Origins of Lignocellulose Decay Capabilities.</title>
        <authorList>
            <person name="Nagy L.G."/>
            <person name="Riley R."/>
            <person name="Tritt A."/>
            <person name="Adam C."/>
            <person name="Daum C."/>
            <person name="Floudas D."/>
            <person name="Sun H."/>
            <person name="Yadav J.S."/>
            <person name="Pangilinan J."/>
            <person name="Larsson K.H."/>
            <person name="Matsuura K."/>
            <person name="Barry K."/>
            <person name="Labutti K."/>
            <person name="Kuo R."/>
            <person name="Ohm R.A."/>
            <person name="Bhattacharya S.S."/>
            <person name="Shirouzu T."/>
            <person name="Yoshinaga Y."/>
            <person name="Martin F.M."/>
            <person name="Grigoriev I.V."/>
            <person name="Hibbett D.S."/>
        </authorList>
    </citation>
    <scope>NUCLEOTIDE SEQUENCE [LARGE SCALE GENOMIC DNA]</scope>
    <source>
        <strain evidence="2 3">HHB12733</strain>
    </source>
</reference>
<keyword evidence="3" id="KW-1185">Reference proteome</keyword>
<dbReference type="InterPro" id="IPR050317">
    <property type="entry name" value="Plant_Fungal_Acyltransferase"/>
</dbReference>
<evidence type="ECO:0000313" key="2">
    <source>
        <dbReference type="EMBL" id="KZT55010.1"/>
    </source>
</evidence>
<dbReference type="GO" id="GO:0016747">
    <property type="term" value="F:acyltransferase activity, transferring groups other than amino-acyl groups"/>
    <property type="evidence" value="ECO:0007669"/>
    <property type="project" value="TreeGrafter"/>
</dbReference>
<dbReference type="InParanoid" id="A0A165EJS7"/>
<proteinExistence type="predicted"/>
<dbReference type="EMBL" id="KV424003">
    <property type="protein sequence ID" value="KZT55010.1"/>
    <property type="molecule type" value="Genomic_DNA"/>
</dbReference>
<gene>
    <name evidence="2" type="ORF">CALCODRAFT_556672</name>
</gene>
<accession>A0A165EJS7</accession>
<evidence type="ECO:0000313" key="3">
    <source>
        <dbReference type="Proteomes" id="UP000076842"/>
    </source>
</evidence>
<name>A0A165EJS7_9BASI</name>